<dbReference type="OrthoDB" id="9355041at2759"/>
<dbReference type="GO" id="GO:0030424">
    <property type="term" value="C:axon"/>
    <property type="evidence" value="ECO:0007669"/>
    <property type="project" value="TreeGrafter"/>
</dbReference>
<reference evidence="4" key="1">
    <citation type="submission" date="2020-07" db="EMBL/GenBank/DDBJ databases">
        <title>Clarias magur genome sequencing, assembly and annotation.</title>
        <authorList>
            <person name="Kushwaha B."/>
            <person name="Kumar R."/>
            <person name="Das P."/>
            <person name="Joshi C.G."/>
            <person name="Kumar D."/>
            <person name="Nagpure N.S."/>
            <person name="Pandey M."/>
            <person name="Agarwal S."/>
            <person name="Srivastava S."/>
            <person name="Singh M."/>
            <person name="Sahoo L."/>
            <person name="Jayasankar P."/>
            <person name="Meher P.K."/>
            <person name="Koringa P.G."/>
            <person name="Iquebal M.A."/>
            <person name="Das S.P."/>
            <person name="Bit A."/>
            <person name="Patnaik S."/>
            <person name="Patel N."/>
            <person name="Shah T.M."/>
            <person name="Hinsu A."/>
            <person name="Jena J.K."/>
        </authorList>
    </citation>
    <scope>NUCLEOTIDE SEQUENCE</scope>
    <source>
        <strain evidence="4">CIFAMagur01</strain>
        <tissue evidence="4">Testis</tissue>
    </source>
</reference>
<dbReference type="PANTHER" id="PTHR45080">
    <property type="entry name" value="CONTACTIN 5"/>
    <property type="match status" value="1"/>
</dbReference>
<dbReference type="SUPFAM" id="SSF48726">
    <property type="entry name" value="Immunoglobulin"/>
    <property type="match status" value="1"/>
</dbReference>
<dbReference type="GO" id="GO:0008046">
    <property type="term" value="F:axon guidance receptor activity"/>
    <property type="evidence" value="ECO:0007669"/>
    <property type="project" value="TreeGrafter"/>
</dbReference>
<gene>
    <name evidence="4" type="ORF">DAT39_001240</name>
</gene>
<evidence type="ECO:0000313" key="5">
    <source>
        <dbReference type="Proteomes" id="UP000727407"/>
    </source>
</evidence>
<accession>A0A8J4XGH5</accession>
<comment type="caution">
    <text evidence="4">The sequence shown here is derived from an EMBL/GenBank/DDBJ whole genome shotgun (WGS) entry which is preliminary data.</text>
</comment>
<evidence type="ECO:0000259" key="3">
    <source>
        <dbReference type="PROSITE" id="PS50835"/>
    </source>
</evidence>
<evidence type="ECO:0000256" key="2">
    <source>
        <dbReference type="ARBA" id="ARBA00023157"/>
    </source>
</evidence>
<dbReference type="InterPro" id="IPR036179">
    <property type="entry name" value="Ig-like_dom_sf"/>
</dbReference>
<dbReference type="InterPro" id="IPR013783">
    <property type="entry name" value="Ig-like_fold"/>
</dbReference>
<organism evidence="4 5">
    <name type="scientific">Clarias magur</name>
    <name type="common">Asian catfish</name>
    <name type="synonym">Macropteronotus magur</name>
    <dbReference type="NCBI Taxonomy" id="1594786"/>
    <lineage>
        <taxon>Eukaryota</taxon>
        <taxon>Metazoa</taxon>
        <taxon>Chordata</taxon>
        <taxon>Craniata</taxon>
        <taxon>Vertebrata</taxon>
        <taxon>Euteleostomi</taxon>
        <taxon>Actinopterygii</taxon>
        <taxon>Neopterygii</taxon>
        <taxon>Teleostei</taxon>
        <taxon>Ostariophysi</taxon>
        <taxon>Siluriformes</taxon>
        <taxon>Clariidae</taxon>
        <taxon>Clarias</taxon>
    </lineage>
</organism>
<dbReference type="Proteomes" id="UP000727407">
    <property type="component" value="Unassembled WGS sequence"/>
</dbReference>
<dbReference type="GO" id="GO:0050808">
    <property type="term" value="P:synapse organization"/>
    <property type="evidence" value="ECO:0007669"/>
    <property type="project" value="TreeGrafter"/>
</dbReference>
<dbReference type="PANTHER" id="PTHR45080:SF8">
    <property type="entry name" value="IG-LIKE DOMAIN-CONTAINING PROTEIN"/>
    <property type="match status" value="1"/>
</dbReference>
<proteinExistence type="predicted"/>
<keyword evidence="1" id="KW-0732">Signal</keyword>
<dbReference type="InterPro" id="IPR050958">
    <property type="entry name" value="Cell_Adh-Cytoskel_Orgn"/>
</dbReference>
<dbReference type="Pfam" id="PF07679">
    <property type="entry name" value="I-set"/>
    <property type="match status" value="1"/>
</dbReference>
<dbReference type="Gene3D" id="2.60.40.10">
    <property type="entry name" value="Immunoglobulins"/>
    <property type="match status" value="1"/>
</dbReference>
<evidence type="ECO:0000256" key="1">
    <source>
        <dbReference type="ARBA" id="ARBA00022729"/>
    </source>
</evidence>
<feature type="non-terminal residue" evidence="4">
    <location>
        <position position="60"/>
    </location>
</feature>
<protein>
    <submittedName>
        <fullName evidence="4">Neural cell adhesion molecule L1-like protein isoform X1</fullName>
    </submittedName>
</protein>
<dbReference type="AlphaFoldDB" id="A0A8J4XGH5"/>
<name>A0A8J4XGH5_CLAMG</name>
<evidence type="ECO:0000313" key="4">
    <source>
        <dbReference type="EMBL" id="KAF5909015.1"/>
    </source>
</evidence>
<dbReference type="PROSITE" id="PS50835">
    <property type="entry name" value="IG_LIKE"/>
    <property type="match status" value="1"/>
</dbReference>
<dbReference type="InterPro" id="IPR013098">
    <property type="entry name" value="Ig_I-set"/>
</dbReference>
<dbReference type="GO" id="GO:0043025">
    <property type="term" value="C:neuronal cell body"/>
    <property type="evidence" value="ECO:0007669"/>
    <property type="project" value="TreeGrafter"/>
</dbReference>
<feature type="non-terminal residue" evidence="4">
    <location>
        <position position="1"/>
    </location>
</feature>
<dbReference type="GO" id="GO:0007156">
    <property type="term" value="P:homophilic cell adhesion via plasma membrane adhesion molecules"/>
    <property type="evidence" value="ECO:0007669"/>
    <property type="project" value="TreeGrafter"/>
</dbReference>
<keyword evidence="5" id="KW-1185">Reference proteome</keyword>
<dbReference type="InterPro" id="IPR007110">
    <property type="entry name" value="Ig-like_dom"/>
</dbReference>
<dbReference type="GO" id="GO:0005886">
    <property type="term" value="C:plasma membrane"/>
    <property type="evidence" value="ECO:0007669"/>
    <property type="project" value="TreeGrafter"/>
</dbReference>
<feature type="domain" description="Ig-like" evidence="3">
    <location>
        <begin position="1"/>
        <end position="58"/>
    </location>
</feature>
<sequence length="60" mass="6653">PTPIIEWSKTEGKLPQRTTIENYGKLLIITNVTGDDNGKYMCKAKNSAGESTHLFDIAIE</sequence>
<dbReference type="EMBL" id="QNUK01000008">
    <property type="protein sequence ID" value="KAF5909015.1"/>
    <property type="molecule type" value="Genomic_DNA"/>
</dbReference>
<keyword evidence="2" id="KW-1015">Disulfide bond</keyword>